<dbReference type="Proteomes" id="UP000004508">
    <property type="component" value="Unassembled WGS sequence"/>
</dbReference>
<dbReference type="EMBL" id="ADVG01000005">
    <property type="protein sequence ID" value="EFH80135.1"/>
    <property type="molecule type" value="Genomic_DNA"/>
</dbReference>
<sequence length="353" mass="38935">MTHSEATIQITSTSLPSTPVWMGEVAAFAQVLTHTGILKAIQDQVRFARARFGTYDLIDFVVVLLGYAMSGELTLKTFYERLSPFAAPFRALFGRHLLPHRSTLSRFLAALDQAPVEALRALFQQDVWTRQPFSSPGGLVDRMRHQWLIVDVDGTRQAARQRALPQAESLPTPHRRFDQVCAPGYQGRKRGEVVRTRTVILQAHTHQFLGTFGGPGNGDYRGELVRAIPVITAYATKLGLSTASVLLRLDGLYGDAAPLIDVLTAGLGVIARSRDYRLLDLEAVQQVLARAPDQVSIHPESGMTRTLYCSKKSKATIIDGNACCKGARGDILKLSAKRRTGFQTYYAERDQPG</sequence>
<evidence type="ECO:0000313" key="2">
    <source>
        <dbReference type="Proteomes" id="UP000004508"/>
    </source>
</evidence>
<evidence type="ECO:0000313" key="1">
    <source>
        <dbReference type="EMBL" id="EFH80135.1"/>
    </source>
</evidence>
<name>D6U8C4_KTERA</name>
<evidence type="ECO:0008006" key="3">
    <source>
        <dbReference type="Google" id="ProtNLM"/>
    </source>
</evidence>
<reference evidence="1 2" key="1">
    <citation type="journal article" date="2011" name="Stand. Genomic Sci.">
        <title>Non-contiguous finished genome sequence and contextual data of the filamentous soil bacterium Ktedonobacter racemifer type strain (SOSP1-21).</title>
        <authorList>
            <person name="Chang Y.J."/>
            <person name="Land M."/>
            <person name="Hauser L."/>
            <person name="Chertkov O."/>
            <person name="Del Rio T.G."/>
            <person name="Nolan M."/>
            <person name="Copeland A."/>
            <person name="Tice H."/>
            <person name="Cheng J.F."/>
            <person name="Lucas S."/>
            <person name="Han C."/>
            <person name="Goodwin L."/>
            <person name="Pitluck S."/>
            <person name="Ivanova N."/>
            <person name="Ovchinikova G."/>
            <person name="Pati A."/>
            <person name="Chen A."/>
            <person name="Palaniappan K."/>
            <person name="Mavromatis K."/>
            <person name="Liolios K."/>
            <person name="Brettin T."/>
            <person name="Fiebig A."/>
            <person name="Rohde M."/>
            <person name="Abt B."/>
            <person name="Goker M."/>
            <person name="Detter J.C."/>
            <person name="Woyke T."/>
            <person name="Bristow J."/>
            <person name="Eisen J.A."/>
            <person name="Markowitz V."/>
            <person name="Hugenholtz P."/>
            <person name="Kyrpides N.C."/>
            <person name="Klenk H.P."/>
            <person name="Lapidus A."/>
        </authorList>
    </citation>
    <scope>NUCLEOTIDE SEQUENCE [LARGE SCALE GENOMIC DNA]</scope>
    <source>
        <strain evidence="2">DSM 44963</strain>
    </source>
</reference>
<dbReference type="RefSeq" id="WP_007922518.1">
    <property type="nucleotide sequence ID" value="NZ_ADVG01000005.1"/>
</dbReference>
<dbReference type="STRING" id="485913.Krac_0689"/>
<accession>D6U8C4</accession>
<dbReference type="InParanoid" id="D6U8C4"/>
<proteinExistence type="predicted"/>
<organism evidence="1 2">
    <name type="scientific">Ktedonobacter racemifer DSM 44963</name>
    <dbReference type="NCBI Taxonomy" id="485913"/>
    <lineage>
        <taxon>Bacteria</taxon>
        <taxon>Bacillati</taxon>
        <taxon>Chloroflexota</taxon>
        <taxon>Ktedonobacteria</taxon>
        <taxon>Ktedonobacterales</taxon>
        <taxon>Ktedonobacteraceae</taxon>
        <taxon>Ktedonobacter</taxon>
    </lineage>
</organism>
<dbReference type="AlphaFoldDB" id="D6U8C4"/>
<keyword evidence="2" id="KW-1185">Reference proteome</keyword>
<comment type="caution">
    <text evidence="1">The sequence shown here is derived from an EMBL/GenBank/DDBJ whole genome shotgun (WGS) entry which is preliminary data.</text>
</comment>
<gene>
    <name evidence="1" type="ORF">Krac_0689</name>
</gene>
<protein>
    <recommendedName>
        <fullName evidence="3">Transposase DDE domain-containing protein</fullName>
    </recommendedName>
</protein>